<dbReference type="GO" id="GO:0042030">
    <property type="term" value="F:ATPase inhibitor activity"/>
    <property type="evidence" value="ECO:0007669"/>
    <property type="project" value="InterPro"/>
</dbReference>
<dbReference type="InParanoid" id="H2B282"/>
<comment type="subcellular location">
    <subcellularLocation>
        <location evidence="1">Mitochondrion</location>
    </subcellularLocation>
</comment>
<keyword evidence="3" id="KW-0496">Mitochondrion</keyword>
<feature type="coiled-coil region" evidence="5">
    <location>
        <begin position="53"/>
        <end position="80"/>
    </location>
</feature>
<dbReference type="FunFam" id="1.20.5.500:FF:000006">
    <property type="entry name" value="ATPase inhibitor, mitochondrial"/>
    <property type="match status" value="1"/>
</dbReference>
<dbReference type="Gene3D" id="1.20.5.500">
    <property type="entry name" value="Single helix bin"/>
    <property type="match status" value="1"/>
</dbReference>
<dbReference type="STRING" id="1071382.H2B282"/>
<comment type="similarity">
    <text evidence="2 4">Belongs to the ATPase inhibitor family.</text>
</comment>
<dbReference type="GeneID" id="13886940"/>
<dbReference type="FunCoup" id="H2B282">
    <property type="interactions" value="104"/>
</dbReference>
<reference evidence="6 7" key="1">
    <citation type="journal article" date="2011" name="Proc. Natl. Acad. Sci. U.S.A.">
        <title>Evolutionary erosion of yeast sex chromosomes by mating-type switching accidents.</title>
        <authorList>
            <person name="Gordon J.L."/>
            <person name="Armisen D."/>
            <person name="Proux-Wera E."/>
            <person name="Oheigeartaigh S.S."/>
            <person name="Byrne K.P."/>
            <person name="Wolfe K.H."/>
        </authorList>
    </citation>
    <scope>NUCLEOTIDE SEQUENCE [LARGE SCALE GENOMIC DNA]</scope>
    <source>
        <strain evidence="7">ATCC 22294 / BCRC 22015 / CBS 2517 / CECT 1963 / NBRC 1671 / NRRL Y-8276</strain>
    </source>
</reference>
<organism evidence="6 7">
    <name type="scientific">Kazachstania africana (strain ATCC 22294 / BCRC 22015 / CBS 2517 / CECT 1963 / NBRC 1671 / NRRL Y-8276)</name>
    <name type="common">Yeast</name>
    <name type="synonym">Kluyveromyces africanus</name>
    <dbReference type="NCBI Taxonomy" id="1071382"/>
    <lineage>
        <taxon>Eukaryota</taxon>
        <taxon>Fungi</taxon>
        <taxon>Dikarya</taxon>
        <taxon>Ascomycota</taxon>
        <taxon>Saccharomycotina</taxon>
        <taxon>Saccharomycetes</taxon>
        <taxon>Saccharomycetales</taxon>
        <taxon>Saccharomycetaceae</taxon>
        <taxon>Kazachstania</taxon>
    </lineage>
</organism>
<evidence type="ECO:0000256" key="2">
    <source>
        <dbReference type="ARBA" id="ARBA00010901"/>
    </source>
</evidence>
<evidence type="ECO:0000256" key="4">
    <source>
        <dbReference type="RuleBase" id="RU368087"/>
    </source>
</evidence>
<dbReference type="HOGENOM" id="CLU_145563_4_0_1"/>
<evidence type="ECO:0000313" key="6">
    <source>
        <dbReference type="EMBL" id="CCF60732.1"/>
    </source>
</evidence>
<dbReference type="Pfam" id="PF04568">
    <property type="entry name" value="IATP"/>
    <property type="match status" value="1"/>
</dbReference>
<dbReference type="OrthoDB" id="5532350at2759"/>
<evidence type="ECO:0000256" key="1">
    <source>
        <dbReference type="ARBA" id="ARBA00004173"/>
    </source>
</evidence>
<evidence type="ECO:0000256" key="5">
    <source>
        <dbReference type="SAM" id="Coils"/>
    </source>
</evidence>
<gene>
    <name evidence="6" type="primary">KAFR0L01240</name>
    <name evidence="6" type="ORF">KAFR_0L01240</name>
</gene>
<dbReference type="InterPro" id="IPR007648">
    <property type="entry name" value="ATPase_inhibitor_mt"/>
</dbReference>
<protein>
    <recommendedName>
        <fullName evidence="4">ATPase inhibitor, mitochondrial</fullName>
    </recommendedName>
</protein>
<dbReference type="AlphaFoldDB" id="H2B282"/>
<dbReference type="EMBL" id="HE650832">
    <property type="protein sequence ID" value="CCF60732.1"/>
    <property type="molecule type" value="Genomic_DNA"/>
</dbReference>
<comment type="function">
    <text evidence="4">Inhibits the enzyme activity of ATPase.</text>
</comment>
<proteinExistence type="inferred from homology"/>
<dbReference type="GO" id="GO:0005739">
    <property type="term" value="C:mitochondrion"/>
    <property type="evidence" value="ECO:0007669"/>
    <property type="project" value="UniProtKB-SubCell"/>
</dbReference>
<dbReference type="Proteomes" id="UP000005220">
    <property type="component" value="Chromosome 12"/>
</dbReference>
<keyword evidence="5" id="KW-0175">Coiled coil</keyword>
<accession>H2B282</accession>
<name>H2B282_KAZAF</name>
<dbReference type="RefSeq" id="XP_003959867.1">
    <property type="nucleotide sequence ID" value="XM_003959818.1"/>
</dbReference>
<dbReference type="eggNOG" id="ENOG502SCJG">
    <property type="taxonomic scope" value="Eukaryota"/>
</dbReference>
<evidence type="ECO:0000256" key="3">
    <source>
        <dbReference type="ARBA" id="ARBA00023128"/>
    </source>
</evidence>
<evidence type="ECO:0000313" key="7">
    <source>
        <dbReference type="Proteomes" id="UP000005220"/>
    </source>
</evidence>
<keyword evidence="7" id="KW-1185">Reference proteome</keyword>
<dbReference type="KEGG" id="kaf:KAFR_0L01240"/>
<sequence>MLTRSTITRSIRLNRGIMSARFYTEGSTGAPRGVNQEDSFTKREKMNEDYFIKQHEREQLRNLRQQLKEHKKKLDNLESKINDMQK</sequence>